<accession>A0A3M7T0W2</accession>
<gene>
    <name evidence="1" type="ORF">BpHYR1_006780</name>
</gene>
<proteinExistence type="predicted"/>
<organism evidence="1 2">
    <name type="scientific">Brachionus plicatilis</name>
    <name type="common">Marine rotifer</name>
    <name type="synonym">Brachionus muelleri</name>
    <dbReference type="NCBI Taxonomy" id="10195"/>
    <lineage>
        <taxon>Eukaryota</taxon>
        <taxon>Metazoa</taxon>
        <taxon>Spiralia</taxon>
        <taxon>Gnathifera</taxon>
        <taxon>Rotifera</taxon>
        <taxon>Eurotatoria</taxon>
        <taxon>Monogononta</taxon>
        <taxon>Pseudotrocha</taxon>
        <taxon>Ploima</taxon>
        <taxon>Brachionidae</taxon>
        <taxon>Brachionus</taxon>
    </lineage>
</organism>
<reference evidence="1 2" key="1">
    <citation type="journal article" date="2018" name="Sci. Rep.">
        <title>Genomic signatures of local adaptation to the degree of environmental predictability in rotifers.</title>
        <authorList>
            <person name="Franch-Gras L."/>
            <person name="Hahn C."/>
            <person name="Garcia-Roger E.M."/>
            <person name="Carmona M.J."/>
            <person name="Serra M."/>
            <person name="Gomez A."/>
        </authorList>
    </citation>
    <scope>NUCLEOTIDE SEQUENCE [LARGE SCALE GENOMIC DNA]</scope>
    <source>
        <strain evidence="1">HYR1</strain>
    </source>
</reference>
<evidence type="ECO:0000313" key="1">
    <source>
        <dbReference type="EMBL" id="RNA41684.1"/>
    </source>
</evidence>
<dbReference type="EMBL" id="REGN01000475">
    <property type="protein sequence ID" value="RNA41684.1"/>
    <property type="molecule type" value="Genomic_DNA"/>
</dbReference>
<sequence length="61" mass="7137">YKPKIMNPELIGFLYKQYAQSSIRQSLDSLYFGEKKLEEIDIKQNLLIKRGIGTSFKEVLL</sequence>
<evidence type="ECO:0000313" key="2">
    <source>
        <dbReference type="Proteomes" id="UP000276133"/>
    </source>
</evidence>
<comment type="caution">
    <text evidence="1">The sequence shown here is derived from an EMBL/GenBank/DDBJ whole genome shotgun (WGS) entry which is preliminary data.</text>
</comment>
<keyword evidence="2" id="KW-1185">Reference proteome</keyword>
<dbReference type="Proteomes" id="UP000276133">
    <property type="component" value="Unassembled WGS sequence"/>
</dbReference>
<protein>
    <submittedName>
        <fullName evidence="1">Uncharacterized protein</fullName>
    </submittedName>
</protein>
<dbReference type="AlphaFoldDB" id="A0A3M7T0W2"/>
<feature type="non-terminal residue" evidence="1">
    <location>
        <position position="1"/>
    </location>
</feature>
<name>A0A3M7T0W2_BRAPC</name>